<dbReference type="Gene3D" id="1.25.40.10">
    <property type="entry name" value="Tetratricopeptide repeat domain"/>
    <property type="match status" value="2"/>
</dbReference>
<feature type="compositionally biased region" description="Polar residues" evidence="4">
    <location>
        <begin position="2168"/>
        <end position="2185"/>
    </location>
</feature>
<feature type="region of interest" description="Disordered" evidence="4">
    <location>
        <begin position="2040"/>
        <end position="2063"/>
    </location>
</feature>
<feature type="compositionally biased region" description="Basic and acidic residues" evidence="4">
    <location>
        <begin position="1463"/>
        <end position="1472"/>
    </location>
</feature>
<feature type="region of interest" description="Disordered" evidence="4">
    <location>
        <begin position="1637"/>
        <end position="1797"/>
    </location>
</feature>
<feature type="compositionally biased region" description="Polar residues" evidence="4">
    <location>
        <begin position="1637"/>
        <end position="1661"/>
    </location>
</feature>
<keyword evidence="6" id="KW-1185">Reference proteome</keyword>
<dbReference type="GO" id="GO:0005634">
    <property type="term" value="C:nucleus"/>
    <property type="evidence" value="ECO:0007669"/>
    <property type="project" value="UniProtKB-SubCell"/>
</dbReference>
<dbReference type="PANTHER" id="PTHR15502">
    <property type="entry name" value="CALCINEURIN-BINDING PROTEIN CABIN 1-RELATED"/>
    <property type="match status" value="1"/>
</dbReference>
<feature type="region of interest" description="Disordered" evidence="4">
    <location>
        <begin position="2096"/>
        <end position="2130"/>
    </location>
</feature>
<dbReference type="SMART" id="SM00028">
    <property type="entry name" value="TPR"/>
    <property type="match status" value="3"/>
</dbReference>
<evidence type="ECO:0008006" key="7">
    <source>
        <dbReference type="Google" id="ProtNLM"/>
    </source>
</evidence>
<sequence>MIRIAALNDSSSEVDGDDFRAKTVGTREAEESEAYTLYNKALGLQRQDIQKAEEAFEQLLSHGFIREAAKLVETETVGIVHPGLQLLYSIYKNLATMSLQKGDHEEAMEWYIEAVKVDESETTVWYKIGTIALKLHNYQLARLGFEQGLQCNPNHWPCLDNIITVLYTINDYWYCLYYISKALKKDYLYLKGIVFRNQIFKEQPSLRDYTKEMFKDCNPLIDTEKVDQEDIDEFINEAMTMRQKRKELAKTPPMKPNKLPVPIKSYTWIAVGESLIALYNTIKKSNPPMSMGIRVDLSDYAEDQDKKTEIQMKAKQNQQGDTSSSSEVPPQPTPQQPPEENAPPQSSENKEEVSKSIEDNVEIVPSEAMEVDETPSIKSETNVTTLSNTAITDAVIISSTVTIPTSSEITVVTSVSSCENVIYSRSTVGQESTPPCSSALVTEDPGVLLSPPTSAPSTPDVFNSCTPLSSIPISVTSALQDNPGSETSDTEGKNKGQKRKRSSNFDSPFYEKRRSARVRNTFTRREEERVNFREILETFIPSTLRPGADEEEMDTLDLVSENEESVFSKINTIENSTASKAKSLSETEASDVREFLQREQKNGGVLMLMLHFMESLCDRAELSWPQELASVYVKVYTRWRKHVDLPCLLSKDEPDEDIRSFGKMLLLRLELQFDQWLTKHLKSGASPKGKSPGSAVPSEMPGSWEEDMDYVFGLQGQSQVLGSLWLQHCVRAFWLQARLCLLQGEIQYASCSFHKAKEFLKWRIEDENVHEILLKNCQSDNWISIESIERHQNSLERNQCMDEMQKLYDAKEYDQVVELLLKAVTQPSQKPMRKESDSIVPARIEQLCLLHNCLVKMGDVKRSMHWGEIAFHEAFQGYKKATTSPHKDEWSNVLNQIWSLLLMNFKKPESLKDLSGPRKMRLTSDLMAVIDIMMSVPEKATDMPIGSVLPWMILYSVIQCEEKEFFDLQKEQELSAQNISDSMPSSLMLLNVSHDYLGSHSWCTKSDGKFLIFFMDVLQQKMTEPLKYTDDLRQMYEQCVYCLYGHPNKKGRAKHLADHNCPPISLTLQQAIKMFEYFKPKNLPEFDSFKTDTVSAELESLLRRIIQLIPEKEKPASRLDKVQDYIDGNSNIVPSTEKGQEFLSITQEIYYLLADYYFKNNEHPKAIKFYMYDICVNPLRLDSWAGLALARMYQLEQKLNSTDLKLDVSLQKRSRAALRCFERSVDIEDAYGKLWMEYGSLSYQLHTHSSRQLHFHEEKKQECDEDYLPTELRQVAVGFRLEMLELAYMCYKSASQCVDEESEEWLTDYMMGKCLEKMHKAPKEYLNFYRQALAALHEENATYPKKITYAYTAHTSPRLAVEALEMFYRLHVSILKLLLNGDHSEEYHDYAEYIEQAANSPFAKGCEKKDEESGNVSIDHSDPKSDKTTTNQQDHTYSKVNEITNMMENVTDNPANADSADSLDEKMEDSANSRDSSMYFPSAEQSESSQDAIETMETDDSLFSSNQIKPSSETPKMLELAAEELEPESKSTDALSKQKSYGFIPSGDPSCAEPELKKDAEVIEIFSSPEPFDPKSQPKFFVPDTTHTGDSKDSDVARLEVPSLCTEQIIGMEPTVKNTNEALLKDKTENDGVLQKTIVSKTPDNPEVTNVTEESSANIQISKPDPVSDVKDNENKQLTAISKSTEIAENFQESSSPVNIKQGHAEKELPKSAHTIPDNQTTEQRKNEEPCNNSNADGSVKKEPRADNPAVTHTGGGGDADTAKTGGGGDADTAKTQEGGGQNSQSSKTVQTENKPKLEGAALRKDLIEKCMAALHLCLSRFPTHYKSTYRLAYVYFYSPYHKNLQYARDLLLGNPQWQSLSYMPAQGLFSERKSANFFQGTWRLPISEVERAGSFATHLNRAVLLLLKILSEQKDVPMLHHLHLQLNKTPDAEKKYLRDAERLHYSRLALDYCLSAIKNRLPDIREMQDREKAIKLLMETYKSYNYCISKMKSTVGPRVSNLLAATFKAVMKEEVLSDKPLLDQALKFCQLYHQQNAPQRQGAVRSSADTSQSDSSFFSPDRSLSTLFRPSGVPQSPVKVPQSPVKLPQSISLTSLQGKSPQSPLPSLQASPTKSQLPQSPVKLPQVSSTLVPKLQKPVVQLTKLSMVHRNIPELSEKPAQKEDSQALKSLTGEQSKSSTGALNVKETTPGISAISFISSLIEEGINKTKKPKMELPAKSESVVDEPAIPLVSPVTPTFPDNLSCSGLSPGLSKSTPPKPSLEISANSSPVSSEGVLKPSSSLPSQGLSKQSPAGSLPPVPNPHVFKTSPPGLGMRESKLSPKESIPRTLMSTSVPSLVVSKPSTQRSSQGSSKPSLHLSHPKKRPYVVEEVIEILSSDDESEAMDVTPLSKPSVATKQENQQQTSKDNARITENPKDQGSSALITSNVKTEKSASVANLNTGSNENDSKTDPQKESGKDDLTDIKDLPLLDPSTGLFVTDSDSQSSVYVANPENISFEDELMVEDD</sequence>
<feature type="compositionally biased region" description="Polar residues" evidence="4">
    <location>
        <begin position="1783"/>
        <end position="1793"/>
    </location>
</feature>
<dbReference type="InterPro" id="IPR011990">
    <property type="entry name" value="TPR-like_helical_dom_sf"/>
</dbReference>
<evidence type="ECO:0000256" key="2">
    <source>
        <dbReference type="ARBA" id="ARBA00023242"/>
    </source>
</evidence>
<dbReference type="PROSITE" id="PS50005">
    <property type="entry name" value="TPR"/>
    <property type="match status" value="3"/>
</dbReference>
<dbReference type="GO" id="GO:0006325">
    <property type="term" value="P:chromatin organization"/>
    <property type="evidence" value="ECO:0007669"/>
    <property type="project" value="InterPro"/>
</dbReference>
<feature type="region of interest" description="Disordered" evidence="4">
    <location>
        <begin position="1404"/>
        <end position="1435"/>
    </location>
</feature>
<feature type="compositionally biased region" description="Polar residues" evidence="4">
    <location>
        <begin position="1501"/>
        <end position="1514"/>
    </location>
</feature>
<feature type="repeat" description="TPR" evidence="3">
    <location>
        <begin position="1147"/>
        <end position="1180"/>
    </location>
</feature>
<feature type="compositionally biased region" description="Basic and acidic residues" evidence="4">
    <location>
        <begin position="2448"/>
        <end position="2470"/>
    </location>
</feature>
<evidence type="ECO:0000256" key="4">
    <source>
        <dbReference type="SAM" id="MobiDB-lite"/>
    </source>
</evidence>
<reference evidence="5" key="1">
    <citation type="submission" date="2022-08" db="UniProtKB">
        <authorList>
            <consortium name="EnsemblMetazoa"/>
        </authorList>
    </citation>
    <scope>IDENTIFICATION</scope>
    <source>
        <strain evidence="5">05x7-T-G4-1.051#20</strain>
    </source>
</reference>
<evidence type="ECO:0000256" key="3">
    <source>
        <dbReference type="PROSITE-ProRule" id="PRU00339"/>
    </source>
</evidence>
<feature type="region of interest" description="Disordered" evidence="4">
    <location>
        <begin position="1450"/>
        <end position="1553"/>
    </location>
</feature>
<feature type="compositionally biased region" description="Basic and acidic residues" evidence="4">
    <location>
        <begin position="2154"/>
        <end position="2167"/>
    </location>
</feature>
<feature type="compositionally biased region" description="Polar residues" evidence="4">
    <location>
        <begin position="2419"/>
        <end position="2447"/>
    </location>
</feature>
<evidence type="ECO:0000313" key="6">
    <source>
        <dbReference type="Proteomes" id="UP000005408"/>
    </source>
</evidence>
<feature type="compositionally biased region" description="Polar residues" evidence="4">
    <location>
        <begin position="2395"/>
        <end position="2408"/>
    </location>
</feature>
<comment type="subcellular location">
    <subcellularLocation>
        <location evidence="1">Nucleus</location>
    </subcellularLocation>
</comment>
<keyword evidence="2" id="KW-0539">Nucleus</keyword>
<feature type="compositionally biased region" description="Pro residues" evidence="4">
    <location>
        <begin position="329"/>
        <end position="341"/>
    </location>
</feature>
<dbReference type="SUPFAM" id="SSF48452">
    <property type="entry name" value="TPR-like"/>
    <property type="match status" value="2"/>
</dbReference>
<feature type="region of interest" description="Disordered" evidence="4">
    <location>
        <begin position="2154"/>
        <end position="2185"/>
    </location>
</feature>
<feature type="repeat" description="TPR" evidence="3">
    <location>
        <begin position="88"/>
        <end position="121"/>
    </location>
</feature>
<evidence type="ECO:0000313" key="5">
    <source>
        <dbReference type="EnsemblMetazoa" id="G6175.1:cds"/>
    </source>
</evidence>
<feature type="compositionally biased region" description="Polar residues" evidence="4">
    <location>
        <begin position="477"/>
        <end position="487"/>
    </location>
</feature>
<feature type="compositionally biased region" description="Basic and acidic residues" evidence="4">
    <location>
        <begin position="2409"/>
        <end position="2418"/>
    </location>
</feature>
<dbReference type="EnsemblMetazoa" id="G6175.1">
    <property type="protein sequence ID" value="G6175.1:cds"/>
    <property type="gene ID" value="G6175"/>
</dbReference>
<dbReference type="GO" id="GO:0031491">
    <property type="term" value="F:nucleosome binding"/>
    <property type="evidence" value="ECO:0007669"/>
    <property type="project" value="TreeGrafter"/>
</dbReference>
<feature type="compositionally biased region" description="Polar residues" evidence="4">
    <location>
        <begin position="2331"/>
        <end position="2356"/>
    </location>
</feature>
<feature type="compositionally biased region" description="Basic and acidic residues" evidence="4">
    <location>
        <begin position="348"/>
        <end position="358"/>
    </location>
</feature>
<feature type="repeat" description="TPR" evidence="3">
    <location>
        <begin position="122"/>
        <end position="155"/>
    </location>
</feature>
<feature type="compositionally biased region" description="Gly residues" evidence="4">
    <location>
        <begin position="1754"/>
        <end position="1770"/>
    </location>
</feature>
<keyword evidence="3" id="KW-0802">TPR repeat</keyword>
<name>A0A8W8NH94_MAGGI</name>
<feature type="region of interest" description="Disordered" evidence="4">
    <location>
        <begin position="1568"/>
        <end position="1595"/>
    </location>
</feature>
<dbReference type="PANTHER" id="PTHR15502:SF7">
    <property type="entry name" value="CALCINEURIN-BINDING PROTEIN CABIN-1"/>
    <property type="match status" value="1"/>
</dbReference>
<feature type="compositionally biased region" description="Polar residues" evidence="4">
    <location>
        <begin position="1676"/>
        <end position="1699"/>
    </location>
</feature>
<protein>
    <recommendedName>
        <fullName evidence="7">Calcineurin-binding protein cabin-1</fullName>
    </recommendedName>
</protein>
<dbReference type="InterPro" id="IPR019734">
    <property type="entry name" value="TPR_rpt"/>
</dbReference>
<feature type="compositionally biased region" description="Basic and acidic residues" evidence="4">
    <location>
        <begin position="2317"/>
        <end position="2327"/>
    </location>
</feature>
<feature type="compositionally biased region" description="Low complexity" evidence="4">
    <location>
        <begin position="2096"/>
        <end position="2113"/>
    </location>
</feature>
<feature type="compositionally biased region" description="Polar residues" evidence="4">
    <location>
        <begin position="1483"/>
        <end position="1492"/>
    </location>
</feature>
<feature type="compositionally biased region" description="Acidic residues" evidence="4">
    <location>
        <begin position="2372"/>
        <end position="2385"/>
    </location>
</feature>
<proteinExistence type="predicted"/>
<feature type="region of interest" description="Disordered" evidence="4">
    <location>
        <begin position="311"/>
        <end position="365"/>
    </location>
</feature>
<feature type="compositionally biased region" description="Low complexity" evidence="4">
    <location>
        <begin position="2047"/>
        <end position="2063"/>
    </location>
</feature>
<feature type="compositionally biased region" description="Polar residues" evidence="4">
    <location>
        <begin position="2280"/>
        <end position="2295"/>
    </location>
</feature>
<dbReference type="Proteomes" id="UP000005408">
    <property type="component" value="Unassembled WGS sequence"/>
</dbReference>
<accession>A0A8W8NH94</accession>
<feature type="region of interest" description="Disordered" evidence="4">
    <location>
        <begin position="477"/>
        <end position="508"/>
    </location>
</feature>
<evidence type="ECO:0000256" key="1">
    <source>
        <dbReference type="ARBA" id="ARBA00004123"/>
    </source>
</evidence>
<organism evidence="5 6">
    <name type="scientific">Magallana gigas</name>
    <name type="common">Pacific oyster</name>
    <name type="synonym">Crassostrea gigas</name>
    <dbReference type="NCBI Taxonomy" id="29159"/>
    <lineage>
        <taxon>Eukaryota</taxon>
        <taxon>Metazoa</taxon>
        <taxon>Spiralia</taxon>
        <taxon>Lophotrochozoa</taxon>
        <taxon>Mollusca</taxon>
        <taxon>Bivalvia</taxon>
        <taxon>Autobranchia</taxon>
        <taxon>Pteriomorphia</taxon>
        <taxon>Ostreida</taxon>
        <taxon>Ostreoidea</taxon>
        <taxon>Ostreidae</taxon>
        <taxon>Magallana</taxon>
    </lineage>
</organism>
<feature type="compositionally biased region" description="Polar residues" evidence="4">
    <location>
        <begin position="2247"/>
        <end position="2257"/>
    </location>
</feature>
<feature type="compositionally biased region" description="Basic and acidic residues" evidence="4">
    <location>
        <begin position="1666"/>
        <end position="1675"/>
    </location>
</feature>
<dbReference type="InterPro" id="IPR033053">
    <property type="entry name" value="Hir3/CABIN1"/>
</dbReference>
<feature type="region of interest" description="Disordered" evidence="4">
    <location>
        <begin position="2247"/>
        <end position="2475"/>
    </location>
</feature>